<protein>
    <submittedName>
        <fullName evidence="1">Uncharacterized protein</fullName>
    </submittedName>
</protein>
<dbReference type="EMBL" id="KB007952">
    <property type="protein sequence ID" value="ELR18463.1"/>
    <property type="molecule type" value="Genomic_DNA"/>
</dbReference>
<keyword evidence="2" id="KW-1185">Reference proteome</keyword>
<evidence type="ECO:0000313" key="2">
    <source>
        <dbReference type="Proteomes" id="UP000011083"/>
    </source>
</evidence>
<dbReference type="Proteomes" id="UP000011083">
    <property type="component" value="Unassembled WGS sequence"/>
</dbReference>
<dbReference type="VEuPathDB" id="AmoebaDB:ACA1_044430"/>
<dbReference type="RefSeq" id="XP_004340500.1">
    <property type="nucleotide sequence ID" value="XM_004340452.1"/>
</dbReference>
<dbReference type="GeneID" id="14919310"/>
<organism evidence="1 2">
    <name type="scientific">Acanthamoeba castellanii (strain ATCC 30010 / Neff)</name>
    <dbReference type="NCBI Taxonomy" id="1257118"/>
    <lineage>
        <taxon>Eukaryota</taxon>
        <taxon>Amoebozoa</taxon>
        <taxon>Discosea</taxon>
        <taxon>Longamoebia</taxon>
        <taxon>Centramoebida</taxon>
        <taxon>Acanthamoebidae</taxon>
        <taxon>Acanthamoeba</taxon>
    </lineage>
</organism>
<evidence type="ECO:0000313" key="1">
    <source>
        <dbReference type="EMBL" id="ELR18463.1"/>
    </source>
</evidence>
<proteinExistence type="predicted"/>
<gene>
    <name evidence="1" type="ORF">ACA1_044430</name>
</gene>
<accession>L8H118</accession>
<dbReference type="AlphaFoldDB" id="L8H118"/>
<dbReference type="KEGG" id="acan:ACA1_044430"/>
<name>L8H118_ACACF</name>
<reference evidence="1 2" key="1">
    <citation type="journal article" date="2013" name="Genome Biol.">
        <title>Genome of Acanthamoeba castellanii highlights extensive lateral gene transfer and early evolution of tyrosine kinase signaling.</title>
        <authorList>
            <person name="Clarke M."/>
            <person name="Lohan A.J."/>
            <person name="Liu B."/>
            <person name="Lagkouvardos I."/>
            <person name="Roy S."/>
            <person name="Zafar N."/>
            <person name="Bertelli C."/>
            <person name="Schilde C."/>
            <person name="Kianianmomeni A."/>
            <person name="Burglin T.R."/>
            <person name="Frech C."/>
            <person name="Turcotte B."/>
            <person name="Kopec K.O."/>
            <person name="Synnott J.M."/>
            <person name="Choo C."/>
            <person name="Paponov I."/>
            <person name="Finkler A."/>
            <person name="Soon Heng Tan C."/>
            <person name="Hutchins A.P."/>
            <person name="Weinmeier T."/>
            <person name="Rattei T."/>
            <person name="Chu J.S."/>
            <person name="Gimenez G."/>
            <person name="Irimia M."/>
            <person name="Rigden D.J."/>
            <person name="Fitzpatrick D.A."/>
            <person name="Lorenzo-Morales J."/>
            <person name="Bateman A."/>
            <person name="Chiu C.H."/>
            <person name="Tang P."/>
            <person name="Hegemann P."/>
            <person name="Fromm H."/>
            <person name="Raoult D."/>
            <person name="Greub G."/>
            <person name="Miranda-Saavedra D."/>
            <person name="Chen N."/>
            <person name="Nash P."/>
            <person name="Ginger M.L."/>
            <person name="Horn M."/>
            <person name="Schaap P."/>
            <person name="Caler L."/>
            <person name="Loftus B."/>
        </authorList>
    </citation>
    <scope>NUCLEOTIDE SEQUENCE [LARGE SCALE GENOMIC DNA]</scope>
    <source>
        <strain evidence="1 2">Neff</strain>
    </source>
</reference>
<sequence>MLKVIERTHLSSFGWKLPENVDSALVNDQTSTERDTHRFHVEPIIAIVGSHIAIVDQPSAPRD</sequence>